<sequence>MLCILMIRLRPVPIRRFRRGIRRYFFKAPCRGRARIERRMEKFKRFALRCERFARKIRSSVAIAAAFILIKSGRKN</sequence>
<dbReference type="EMBL" id="LQZT01000006">
    <property type="protein sequence ID" value="OCW58450.1"/>
    <property type="molecule type" value="Genomic_DNA"/>
</dbReference>
<name>A0A1C1YYG6_9HYPH</name>
<organism evidence="1 2">
    <name type="scientific">Hoeflea olei</name>
    <dbReference type="NCBI Taxonomy" id="1480615"/>
    <lineage>
        <taxon>Bacteria</taxon>
        <taxon>Pseudomonadati</taxon>
        <taxon>Pseudomonadota</taxon>
        <taxon>Alphaproteobacteria</taxon>
        <taxon>Hyphomicrobiales</taxon>
        <taxon>Rhizobiaceae</taxon>
        <taxon>Hoeflea</taxon>
    </lineage>
</organism>
<accession>A0A1C1YYG6</accession>
<proteinExistence type="predicted"/>
<evidence type="ECO:0000313" key="1">
    <source>
        <dbReference type="EMBL" id="OCW58450.1"/>
    </source>
</evidence>
<dbReference type="AlphaFoldDB" id="A0A1C1YYG6"/>
<comment type="caution">
    <text evidence="1">The sequence shown here is derived from an EMBL/GenBank/DDBJ whole genome shotgun (WGS) entry which is preliminary data.</text>
</comment>
<keyword evidence="2" id="KW-1185">Reference proteome</keyword>
<protein>
    <recommendedName>
        <fullName evidence="3">Transposase DDE domain-containing protein</fullName>
    </recommendedName>
</protein>
<reference evidence="1 2" key="1">
    <citation type="submission" date="2015-12" db="EMBL/GenBank/DDBJ databases">
        <authorList>
            <person name="Shamseldin A."/>
            <person name="Moawad H."/>
            <person name="Abd El-Rahim W.M."/>
            <person name="Sadowsky M.J."/>
        </authorList>
    </citation>
    <scope>NUCLEOTIDE SEQUENCE [LARGE SCALE GENOMIC DNA]</scope>
    <source>
        <strain evidence="1 2">JC234</strain>
    </source>
</reference>
<evidence type="ECO:0008006" key="3">
    <source>
        <dbReference type="Google" id="ProtNLM"/>
    </source>
</evidence>
<dbReference type="Proteomes" id="UP000094795">
    <property type="component" value="Unassembled WGS sequence"/>
</dbReference>
<gene>
    <name evidence="1" type="ORF">AWJ14_18290</name>
</gene>
<evidence type="ECO:0000313" key="2">
    <source>
        <dbReference type="Proteomes" id="UP000094795"/>
    </source>
</evidence>